<sequence length="262" mass="29986">MISQETKYFKIAIEGESEENTLCEYNYDILKGLDNDGHVETFLEKGFGAHYYLQALASYKYTELFTSVDLSRVKLNQEERNAFISVGVLGTYGGIDMGLGNKGNGWQPMYYSNSDQALHWSSETYPDAEDVKITLAVKPQSDGSVDVVGWYQFLDDRGEEIGTETLTYNTDDMFSVKDGYAWCRFYRFVSLVPRIDGNDYTDGSYLKNVTFESSQLYNAYTKTYEPWGYASKTTAYCWLVEEDNIDLSFSRLTDKVSIEHLK</sequence>
<dbReference type="EMBL" id="JAHBCL010000035">
    <property type="protein sequence ID" value="MBS7528277.1"/>
    <property type="molecule type" value="Genomic_DNA"/>
</dbReference>
<evidence type="ECO:0000313" key="1">
    <source>
        <dbReference type="EMBL" id="MBS7528277.1"/>
    </source>
</evidence>
<organism evidence="1 2">
    <name type="scientific">Fusibacter paucivorans</name>
    <dbReference type="NCBI Taxonomy" id="76009"/>
    <lineage>
        <taxon>Bacteria</taxon>
        <taxon>Bacillati</taxon>
        <taxon>Bacillota</taxon>
        <taxon>Clostridia</taxon>
        <taxon>Eubacteriales</taxon>
        <taxon>Eubacteriales Family XII. Incertae Sedis</taxon>
        <taxon>Fusibacter</taxon>
    </lineage>
</organism>
<dbReference type="Proteomes" id="UP000746471">
    <property type="component" value="Unassembled WGS sequence"/>
</dbReference>
<comment type="caution">
    <text evidence="1">The sequence shown here is derived from an EMBL/GenBank/DDBJ whole genome shotgun (WGS) entry which is preliminary data.</text>
</comment>
<gene>
    <name evidence="1" type="ORF">KHM83_16430</name>
</gene>
<dbReference type="RefSeq" id="WP_213238138.1">
    <property type="nucleotide sequence ID" value="NZ_JAHBCL010000035.1"/>
</dbReference>
<name>A0ABS5PTS7_9FIRM</name>
<proteinExistence type="predicted"/>
<protein>
    <submittedName>
        <fullName evidence="1">Uncharacterized protein</fullName>
    </submittedName>
</protein>
<reference evidence="1 2" key="1">
    <citation type="submission" date="2021-05" db="EMBL/GenBank/DDBJ databases">
        <title>Fusibacter ferrireducens sp. nov., an anaerobic, sulfur- and Fe-reducing bacterium isolated from the mangrove sediment.</title>
        <authorList>
            <person name="Qiu D."/>
        </authorList>
    </citation>
    <scope>NUCLEOTIDE SEQUENCE [LARGE SCALE GENOMIC DNA]</scope>
    <source>
        <strain evidence="1 2">DSM 12116</strain>
    </source>
</reference>
<accession>A0ABS5PTS7</accession>
<evidence type="ECO:0000313" key="2">
    <source>
        <dbReference type="Proteomes" id="UP000746471"/>
    </source>
</evidence>
<keyword evidence="2" id="KW-1185">Reference proteome</keyword>